<accession>A0A6B1ICB4</accession>
<name>A0A6B1ICB4_9EURY</name>
<evidence type="ECO:0000313" key="2">
    <source>
        <dbReference type="Proteomes" id="UP000460194"/>
    </source>
</evidence>
<dbReference type="PROSITE" id="PS51318">
    <property type="entry name" value="TAT"/>
    <property type="match status" value="1"/>
</dbReference>
<proteinExistence type="predicted"/>
<organism evidence="1 2">
    <name type="scientific">Halorubrum distributum</name>
    <dbReference type="NCBI Taxonomy" id="29283"/>
    <lineage>
        <taxon>Archaea</taxon>
        <taxon>Methanobacteriati</taxon>
        <taxon>Methanobacteriota</taxon>
        <taxon>Stenosarchaea group</taxon>
        <taxon>Halobacteria</taxon>
        <taxon>Halobacteriales</taxon>
        <taxon>Haloferacaceae</taxon>
        <taxon>Halorubrum</taxon>
        <taxon>Halorubrum distributum group</taxon>
    </lineage>
</organism>
<dbReference type="Proteomes" id="UP000460194">
    <property type="component" value="Unassembled WGS sequence"/>
</dbReference>
<dbReference type="AlphaFoldDB" id="A0A6B1ICB4"/>
<evidence type="ECO:0000313" key="1">
    <source>
        <dbReference type="EMBL" id="MYL16381.1"/>
    </source>
</evidence>
<dbReference type="EMBL" id="WMEO01000008">
    <property type="protein sequence ID" value="MYL16381.1"/>
    <property type="molecule type" value="Genomic_DNA"/>
</dbReference>
<reference evidence="1 2" key="1">
    <citation type="submission" date="2019-11" db="EMBL/GenBank/DDBJ databases">
        <title>Genome sequences of 17 halophilic strains isolated from different environments.</title>
        <authorList>
            <person name="Furrow R.E."/>
        </authorList>
    </citation>
    <scope>NUCLEOTIDE SEQUENCE [LARGE SCALE GENOMIC DNA]</scope>
    <source>
        <strain evidence="1 2">22517_05_Cabo</strain>
    </source>
</reference>
<dbReference type="RefSeq" id="WP_007344705.1">
    <property type="nucleotide sequence ID" value="NZ_WMEO01000008.1"/>
</dbReference>
<sequence>MPRRLTRRDVLAAAGAVALGSLAGCSGRGSGPRFWDDPPSLDVEGVPREFDRPVPDPPRIVPVDVEPAVAAAFADRVDRLLSSIPEPLTGGTLPNGAIREQIETERAGAREALPESDEALPPLEAAERYATARDRAATAAGTWAAVTVEGDPEAVTAGIGTVRNRAFETLEELPGPAADPVAGAAVYGPIERWYDEARRRTLVGSGPADQANPLRTGDAAGEVERVQSLVESGRYLRDRYAASLADPEAVAEPLRREMNRLGRAVGDRLRELHGEGVEDLRQNPGTDAFVDDRAVARGAPSAALLSSAVYRSFDDMWFDPVAFDDYEPDDPATGLTRTALARTRLRALGDVADRVEAGETMFPDDAAAVSAARTAAVESAAALAGSENPLARWLATQFLPLFAEPDGALAAGDRNARSTVEAYTRYRWIETVTGEARTVAASVEDSFEAN</sequence>
<dbReference type="InterPro" id="IPR006311">
    <property type="entry name" value="TAT_signal"/>
</dbReference>
<protein>
    <recommendedName>
        <fullName evidence="3">DUF885 family protein</fullName>
    </recommendedName>
</protein>
<dbReference type="PROSITE" id="PS51257">
    <property type="entry name" value="PROKAR_LIPOPROTEIN"/>
    <property type="match status" value="1"/>
</dbReference>
<evidence type="ECO:0008006" key="3">
    <source>
        <dbReference type="Google" id="ProtNLM"/>
    </source>
</evidence>
<comment type="caution">
    <text evidence="1">The sequence shown here is derived from an EMBL/GenBank/DDBJ whole genome shotgun (WGS) entry which is preliminary data.</text>
</comment>
<gene>
    <name evidence="1" type="ORF">GLW36_06920</name>
</gene>